<dbReference type="RefSeq" id="WP_114790628.1">
    <property type="nucleotide sequence ID" value="NZ_CP139960.1"/>
</dbReference>
<organism evidence="4 5">
    <name type="scientific">Niabella yanshanensis</name>
    <dbReference type="NCBI Taxonomy" id="577386"/>
    <lineage>
        <taxon>Bacteria</taxon>
        <taxon>Pseudomonadati</taxon>
        <taxon>Bacteroidota</taxon>
        <taxon>Chitinophagia</taxon>
        <taxon>Chitinophagales</taxon>
        <taxon>Chitinophagaceae</taxon>
        <taxon>Niabella</taxon>
    </lineage>
</organism>
<keyword evidence="1" id="KW-0378">Hydrolase</keyword>
<evidence type="ECO:0000313" key="5">
    <source>
        <dbReference type="Proteomes" id="UP001325680"/>
    </source>
</evidence>
<feature type="domain" description="Sialate O-acetylesterase" evidence="3">
    <location>
        <begin position="32"/>
        <end position="251"/>
    </location>
</feature>
<proteinExistence type="predicted"/>
<dbReference type="Pfam" id="PF03629">
    <property type="entry name" value="SASA"/>
    <property type="match status" value="1"/>
</dbReference>
<dbReference type="PANTHER" id="PTHR31988">
    <property type="entry name" value="ESTERASE, PUTATIVE (DUF303)-RELATED"/>
    <property type="match status" value="1"/>
</dbReference>
<evidence type="ECO:0000256" key="2">
    <source>
        <dbReference type="SAM" id="SignalP"/>
    </source>
</evidence>
<evidence type="ECO:0000259" key="3">
    <source>
        <dbReference type="Pfam" id="PF03629"/>
    </source>
</evidence>
<dbReference type="PANTHER" id="PTHR31988:SF19">
    <property type="entry name" value="9-O-ACETYL-N-ACETYLNEURAMINIC ACID DEACETYLASE-RELATED"/>
    <property type="match status" value="1"/>
</dbReference>
<name>A0ABZ0W8M7_9BACT</name>
<dbReference type="Gene3D" id="3.40.50.1110">
    <property type="entry name" value="SGNH hydrolase"/>
    <property type="match status" value="1"/>
</dbReference>
<sequence>MKSILNIYSCILCCLLTIGSSAQTDKPDSSIHLYLLVGQSNMAGRGKPDAQSRLTNPKVLMLDATNNWVPATDPVHFDKPKMAGVGPAISFANEMLKDEKDITIGLIPCAWGGSPIRVWSPGAAYFNAHPYDDAIRRTKIAMQKGVLKGIIWHQGEADNDSLRSKKYLRELVLLVQRFRKDLSNDQLPFVAGEIGYFNKRHFINPVINQLPRELSHTSVVSAEGLVDKGDHLHFDTQSAREMGKRYARAMKRLQVK</sequence>
<dbReference type="InterPro" id="IPR052940">
    <property type="entry name" value="Carb_Esterase_6"/>
</dbReference>
<dbReference type="InterPro" id="IPR036514">
    <property type="entry name" value="SGNH_hydro_sf"/>
</dbReference>
<evidence type="ECO:0000256" key="1">
    <source>
        <dbReference type="ARBA" id="ARBA00022801"/>
    </source>
</evidence>
<dbReference type="Proteomes" id="UP001325680">
    <property type="component" value="Chromosome"/>
</dbReference>
<dbReference type="EMBL" id="CP139960">
    <property type="protein sequence ID" value="WQD37877.1"/>
    <property type="molecule type" value="Genomic_DNA"/>
</dbReference>
<feature type="chain" id="PRO_5047038797" evidence="2">
    <location>
        <begin position="23"/>
        <end position="256"/>
    </location>
</feature>
<evidence type="ECO:0000313" key="4">
    <source>
        <dbReference type="EMBL" id="WQD37877.1"/>
    </source>
</evidence>
<keyword evidence="2" id="KW-0732">Signal</keyword>
<accession>A0ABZ0W8M7</accession>
<keyword evidence="5" id="KW-1185">Reference proteome</keyword>
<gene>
    <name evidence="4" type="ORF">U0035_19615</name>
</gene>
<reference evidence="4 5" key="1">
    <citation type="submission" date="2023-12" db="EMBL/GenBank/DDBJ databases">
        <title>Genome sequencing and assembly of bacterial species from a model synthetic community.</title>
        <authorList>
            <person name="Hogle S.L."/>
        </authorList>
    </citation>
    <scope>NUCLEOTIDE SEQUENCE [LARGE SCALE GENOMIC DNA]</scope>
    <source>
        <strain evidence="4 5">HAMBI_3031</strain>
    </source>
</reference>
<feature type="signal peptide" evidence="2">
    <location>
        <begin position="1"/>
        <end position="22"/>
    </location>
</feature>
<dbReference type="InterPro" id="IPR005181">
    <property type="entry name" value="SASA"/>
</dbReference>
<protein>
    <submittedName>
        <fullName evidence="4">Sialate O-acetylesterase</fullName>
    </submittedName>
</protein>
<dbReference type="SUPFAM" id="SSF52266">
    <property type="entry name" value="SGNH hydrolase"/>
    <property type="match status" value="1"/>
</dbReference>